<name>A0ACB9D2U3_CICIN</name>
<dbReference type="Proteomes" id="UP001055811">
    <property type="component" value="Linkage Group LG05"/>
</dbReference>
<organism evidence="1 2">
    <name type="scientific">Cichorium intybus</name>
    <name type="common">Chicory</name>
    <dbReference type="NCBI Taxonomy" id="13427"/>
    <lineage>
        <taxon>Eukaryota</taxon>
        <taxon>Viridiplantae</taxon>
        <taxon>Streptophyta</taxon>
        <taxon>Embryophyta</taxon>
        <taxon>Tracheophyta</taxon>
        <taxon>Spermatophyta</taxon>
        <taxon>Magnoliopsida</taxon>
        <taxon>eudicotyledons</taxon>
        <taxon>Gunneridae</taxon>
        <taxon>Pentapetalae</taxon>
        <taxon>asterids</taxon>
        <taxon>campanulids</taxon>
        <taxon>Asterales</taxon>
        <taxon>Asteraceae</taxon>
        <taxon>Cichorioideae</taxon>
        <taxon>Cichorieae</taxon>
        <taxon>Cichoriinae</taxon>
        <taxon>Cichorium</taxon>
    </lineage>
</organism>
<protein>
    <submittedName>
        <fullName evidence="1">Uncharacterized protein</fullName>
    </submittedName>
</protein>
<dbReference type="EMBL" id="CM042013">
    <property type="protein sequence ID" value="KAI3740850.1"/>
    <property type="molecule type" value="Genomic_DNA"/>
</dbReference>
<sequence>MYIATWLKEVWKIATDLLVNLVQVNIGNINELVANKSVTQHVEVLACNEKQRRLEQILRSQEPGSKIIILFNKKTCDQPPALLPLLVLLPFMEIKIRREHVLSQLRSGKCLVLLATNVAARRPDIKDIRFVLRIMYTGLGELAGQVLLDKLTFYSK</sequence>
<gene>
    <name evidence="1" type="ORF">L2E82_31324</name>
</gene>
<comment type="caution">
    <text evidence="1">The sequence shown here is derived from an EMBL/GenBank/DDBJ whole genome shotgun (WGS) entry which is preliminary data.</text>
</comment>
<keyword evidence="2" id="KW-1185">Reference proteome</keyword>
<evidence type="ECO:0000313" key="1">
    <source>
        <dbReference type="EMBL" id="KAI3740850.1"/>
    </source>
</evidence>
<proteinExistence type="predicted"/>
<evidence type="ECO:0000313" key="2">
    <source>
        <dbReference type="Proteomes" id="UP001055811"/>
    </source>
</evidence>
<reference evidence="1 2" key="2">
    <citation type="journal article" date="2022" name="Mol. Ecol. Resour.">
        <title>The genomes of chicory, endive, great burdock and yacon provide insights into Asteraceae paleo-polyploidization history and plant inulin production.</title>
        <authorList>
            <person name="Fan W."/>
            <person name="Wang S."/>
            <person name="Wang H."/>
            <person name="Wang A."/>
            <person name="Jiang F."/>
            <person name="Liu H."/>
            <person name="Zhao H."/>
            <person name="Xu D."/>
            <person name="Zhang Y."/>
        </authorList>
    </citation>
    <scope>NUCLEOTIDE SEQUENCE [LARGE SCALE GENOMIC DNA]</scope>
    <source>
        <strain evidence="2">cv. Punajuju</strain>
        <tissue evidence="1">Leaves</tissue>
    </source>
</reference>
<accession>A0ACB9D2U3</accession>
<reference evidence="2" key="1">
    <citation type="journal article" date="2022" name="Mol. Ecol. Resour.">
        <title>The genomes of chicory, endive, great burdock and yacon provide insights into Asteraceae palaeo-polyploidization history and plant inulin production.</title>
        <authorList>
            <person name="Fan W."/>
            <person name="Wang S."/>
            <person name="Wang H."/>
            <person name="Wang A."/>
            <person name="Jiang F."/>
            <person name="Liu H."/>
            <person name="Zhao H."/>
            <person name="Xu D."/>
            <person name="Zhang Y."/>
        </authorList>
    </citation>
    <scope>NUCLEOTIDE SEQUENCE [LARGE SCALE GENOMIC DNA]</scope>
    <source>
        <strain evidence="2">cv. Punajuju</strain>
    </source>
</reference>